<dbReference type="OrthoDB" id="362866at2"/>
<feature type="domain" description="Putative Se/S carrier protein-like" evidence="1">
    <location>
        <begin position="6"/>
        <end position="72"/>
    </location>
</feature>
<keyword evidence="3" id="KW-1185">Reference proteome</keyword>
<gene>
    <name evidence="2" type="ORF">BET03_03045</name>
</gene>
<dbReference type="EMBL" id="MCIB01000012">
    <property type="protein sequence ID" value="RKD32302.1"/>
    <property type="molecule type" value="Genomic_DNA"/>
</dbReference>
<accession>A0A419T4C4</accession>
<evidence type="ECO:0000313" key="2">
    <source>
        <dbReference type="EMBL" id="RKD32302.1"/>
    </source>
</evidence>
<dbReference type="Pfam" id="PF11823">
    <property type="entry name" value="Se_S_carrier"/>
    <property type="match status" value="1"/>
</dbReference>
<dbReference type="InterPro" id="IPR021778">
    <property type="entry name" value="Se/S_carrier-like"/>
</dbReference>
<comment type="caution">
    <text evidence="2">The sequence shown here is derived from an EMBL/GenBank/DDBJ whole genome shotgun (WGS) entry which is preliminary data.</text>
</comment>
<dbReference type="RefSeq" id="WP_120168733.1">
    <property type="nucleotide sequence ID" value="NZ_MCIB01000012.1"/>
</dbReference>
<dbReference type="AlphaFoldDB" id="A0A419T4C4"/>
<dbReference type="Proteomes" id="UP000284177">
    <property type="component" value="Unassembled WGS sequence"/>
</dbReference>
<sequence>MQNNTYILFPSHTDGLSLEKLLKEKKIKYTIVPTPRQLSKCCGISIKINPNDKEKVEELLIKNPNIKIEGIYTLEKKTKKFFV</sequence>
<reference evidence="2 3" key="1">
    <citation type="submission" date="2016-08" db="EMBL/GenBank/DDBJ databases">
        <title>Novel Firmicutes and Novel Genomes.</title>
        <authorList>
            <person name="Poppleton D.I."/>
            <person name="Gribaldo S."/>
        </authorList>
    </citation>
    <scope>NUCLEOTIDE SEQUENCE [LARGE SCALE GENOMIC DNA]</scope>
    <source>
        <strain evidence="2 3">CTT3</strain>
    </source>
</reference>
<protein>
    <recommendedName>
        <fullName evidence="1">Putative Se/S carrier protein-like domain-containing protein</fullName>
    </recommendedName>
</protein>
<evidence type="ECO:0000313" key="3">
    <source>
        <dbReference type="Proteomes" id="UP000284177"/>
    </source>
</evidence>
<proteinExistence type="predicted"/>
<evidence type="ECO:0000259" key="1">
    <source>
        <dbReference type="Pfam" id="PF11823"/>
    </source>
</evidence>
<organism evidence="2 3">
    <name type="scientific">Thermohalobacter berrensis</name>
    <dbReference type="NCBI Taxonomy" id="99594"/>
    <lineage>
        <taxon>Bacteria</taxon>
        <taxon>Bacillati</taxon>
        <taxon>Bacillota</taxon>
        <taxon>Tissierellia</taxon>
        <taxon>Tissierellales</taxon>
        <taxon>Thermohalobacteraceae</taxon>
        <taxon>Thermohalobacter</taxon>
    </lineage>
</organism>
<name>A0A419T4C4_9FIRM</name>